<evidence type="ECO:0000259" key="1">
    <source>
        <dbReference type="Pfam" id="PF11845"/>
    </source>
</evidence>
<comment type="caution">
    <text evidence="2">The sequence shown here is derived from an EMBL/GenBank/DDBJ whole genome shotgun (WGS) entry which is preliminary data.</text>
</comment>
<dbReference type="PROSITE" id="PS51257">
    <property type="entry name" value="PROKAR_LIPOPROTEIN"/>
    <property type="match status" value="1"/>
</dbReference>
<feature type="domain" description="Tll0287-like" evidence="1">
    <location>
        <begin position="50"/>
        <end position="205"/>
    </location>
</feature>
<dbReference type="RefSeq" id="WP_082985922.1">
    <property type="nucleotide sequence ID" value="NZ_VSKL01000001.1"/>
</dbReference>
<protein>
    <submittedName>
        <fullName evidence="2">DUF3365 domain-containing protein</fullName>
    </submittedName>
</protein>
<keyword evidence="3" id="KW-1185">Reference proteome</keyword>
<accession>A0A5D0QZF9</accession>
<reference evidence="2 3" key="1">
    <citation type="submission" date="2019-08" db="EMBL/GenBank/DDBJ databases">
        <title>Genomes of Antarctic Bizionia species.</title>
        <authorList>
            <person name="Bowman J.P."/>
        </authorList>
    </citation>
    <scope>NUCLEOTIDE SEQUENCE [LARGE SCALE GENOMIC DNA]</scope>
    <source>
        <strain evidence="2 3">APA-1</strain>
    </source>
</reference>
<evidence type="ECO:0000313" key="2">
    <source>
        <dbReference type="EMBL" id="TYB74653.1"/>
    </source>
</evidence>
<evidence type="ECO:0000313" key="3">
    <source>
        <dbReference type="Proteomes" id="UP000324358"/>
    </source>
</evidence>
<dbReference type="Pfam" id="PF11845">
    <property type="entry name" value="Tll0287-like"/>
    <property type="match status" value="1"/>
</dbReference>
<proteinExistence type="predicted"/>
<name>A0A5D0QZF9_9FLAO</name>
<dbReference type="Proteomes" id="UP000324358">
    <property type="component" value="Unassembled WGS sequence"/>
</dbReference>
<dbReference type="AlphaFoldDB" id="A0A5D0QZF9"/>
<organism evidence="2 3">
    <name type="scientific">Bizionia algoritergicola</name>
    <dbReference type="NCBI Taxonomy" id="291187"/>
    <lineage>
        <taxon>Bacteria</taxon>
        <taxon>Pseudomonadati</taxon>
        <taxon>Bacteroidota</taxon>
        <taxon>Flavobacteriia</taxon>
        <taxon>Flavobacteriales</taxon>
        <taxon>Flavobacteriaceae</taxon>
        <taxon>Bizionia</taxon>
    </lineage>
</organism>
<dbReference type="EMBL" id="VSKL01000001">
    <property type="protein sequence ID" value="TYB74653.1"/>
    <property type="molecule type" value="Genomic_DNA"/>
</dbReference>
<gene>
    <name evidence="2" type="ORF">ES675_00500</name>
</gene>
<sequence>MNRKYYVLVFAWAVFVSCENSEKSEQKEAEIEFEETHKASKEEMTLEPEKSYADIGMEYAISTKAALGKNLMGTIQKHGTLAAVEFCNVAAYPLTDSMAVKHNAHIKRVSDKPRNPRNQANVLEIQHIAKFKEDFLLGINPDPIVEETSNGIRFYYPIETNTMCLQCHGKAVEPEVYKSIKALYPKDEAIGYIENEVRGIWSISFDK</sequence>
<dbReference type="OrthoDB" id="1494333at2"/>
<dbReference type="InterPro" id="IPR021796">
    <property type="entry name" value="Tll0287-like_dom"/>
</dbReference>